<gene>
    <name evidence="2" type="ORF">TEQG_05270</name>
</gene>
<feature type="region of interest" description="Disordered" evidence="1">
    <location>
        <begin position="100"/>
        <end position="124"/>
    </location>
</feature>
<protein>
    <submittedName>
        <fullName evidence="2">Uncharacterized protein</fullName>
    </submittedName>
</protein>
<evidence type="ECO:0000313" key="2">
    <source>
        <dbReference type="EMBL" id="EGE06266.1"/>
    </source>
</evidence>
<evidence type="ECO:0000313" key="3">
    <source>
        <dbReference type="Proteomes" id="UP000009169"/>
    </source>
</evidence>
<reference evidence="3" key="1">
    <citation type="journal article" date="2012" name="MBio">
        <title>Comparative genome analysis of Trichophyton rubrum and related dermatophytes reveals candidate genes involved in infection.</title>
        <authorList>
            <person name="Martinez D.A."/>
            <person name="Oliver B.G."/>
            <person name="Graeser Y."/>
            <person name="Goldberg J.M."/>
            <person name="Li W."/>
            <person name="Martinez-Rossi N.M."/>
            <person name="Monod M."/>
            <person name="Shelest E."/>
            <person name="Barton R.C."/>
            <person name="Birch E."/>
            <person name="Brakhage A.A."/>
            <person name="Chen Z."/>
            <person name="Gurr S.J."/>
            <person name="Heiman D."/>
            <person name="Heitman J."/>
            <person name="Kosti I."/>
            <person name="Rossi A."/>
            <person name="Saif S."/>
            <person name="Samalova M."/>
            <person name="Saunders C.W."/>
            <person name="Shea T."/>
            <person name="Summerbell R.C."/>
            <person name="Xu J."/>
            <person name="Young S."/>
            <person name="Zeng Q."/>
            <person name="Birren B.W."/>
            <person name="Cuomo C.A."/>
            <person name="White T.C."/>
        </authorList>
    </citation>
    <scope>NUCLEOTIDE SEQUENCE [LARGE SCALE GENOMIC DNA]</scope>
    <source>
        <strain evidence="3">ATCC MYA-4606 / CBS 127.97</strain>
    </source>
</reference>
<proteinExistence type="predicted"/>
<name>F2PWJ8_TRIEC</name>
<dbReference type="HOGENOM" id="CLU_2005518_0_0_1"/>
<sequence>MAPNLVITRIESNCQRDGRPTACNGRPRGTGERPLLSSYHTGLGSAPMTLLFSIRRTATGDRRLRERTAHQEGRGLVMKHMIKHDCDDMGVSRLSDIHVARQPPPSKPSWFMLDAQSHQKTHQT</sequence>
<dbReference type="AlphaFoldDB" id="F2PWJ8"/>
<dbReference type="Proteomes" id="UP000009169">
    <property type="component" value="Unassembled WGS sequence"/>
</dbReference>
<evidence type="ECO:0000256" key="1">
    <source>
        <dbReference type="SAM" id="MobiDB-lite"/>
    </source>
</evidence>
<dbReference type="VEuPathDB" id="FungiDB:TEQG_05270"/>
<organism evidence="2 3">
    <name type="scientific">Trichophyton equinum (strain ATCC MYA-4606 / CBS 127.97)</name>
    <name type="common">Horse ringworm fungus</name>
    <dbReference type="NCBI Taxonomy" id="559882"/>
    <lineage>
        <taxon>Eukaryota</taxon>
        <taxon>Fungi</taxon>
        <taxon>Dikarya</taxon>
        <taxon>Ascomycota</taxon>
        <taxon>Pezizomycotina</taxon>
        <taxon>Eurotiomycetes</taxon>
        <taxon>Eurotiomycetidae</taxon>
        <taxon>Onygenales</taxon>
        <taxon>Arthrodermataceae</taxon>
        <taxon>Trichophyton</taxon>
    </lineage>
</organism>
<accession>F2PWJ8</accession>
<keyword evidence="3" id="KW-1185">Reference proteome</keyword>
<dbReference type="EMBL" id="DS995746">
    <property type="protein sequence ID" value="EGE06266.1"/>
    <property type="molecule type" value="Genomic_DNA"/>
</dbReference>